<keyword evidence="4" id="KW-1185">Reference proteome</keyword>
<name>A0AAV7FSE7_DENCH</name>
<proteinExistence type="predicted"/>
<dbReference type="Proteomes" id="UP000775213">
    <property type="component" value="Unassembled WGS sequence"/>
</dbReference>
<evidence type="ECO:0000256" key="2">
    <source>
        <dbReference type="SAM" id="Phobius"/>
    </source>
</evidence>
<keyword evidence="2" id="KW-1133">Transmembrane helix</keyword>
<feature type="transmembrane region" description="Helical" evidence="2">
    <location>
        <begin position="32"/>
        <end position="50"/>
    </location>
</feature>
<evidence type="ECO:0000313" key="4">
    <source>
        <dbReference type="Proteomes" id="UP000775213"/>
    </source>
</evidence>
<accession>A0AAV7FSE7</accession>
<sequence>MASSFSVRPPLLCSPYNASHGRKPPAAGRLSVPAHHCFLLFLLSYCLLVMKRKSNSKRRGKEEENNYATDLCFLCRWLSPPTRFGTEANP</sequence>
<feature type="region of interest" description="Disordered" evidence="1">
    <location>
        <begin position="1"/>
        <end position="27"/>
    </location>
</feature>
<reference evidence="3 4" key="1">
    <citation type="journal article" date="2021" name="Hortic Res">
        <title>Chromosome-scale assembly of the Dendrobium chrysotoxum genome enhances the understanding of orchid evolution.</title>
        <authorList>
            <person name="Zhang Y."/>
            <person name="Zhang G.Q."/>
            <person name="Zhang D."/>
            <person name="Liu X.D."/>
            <person name="Xu X.Y."/>
            <person name="Sun W.H."/>
            <person name="Yu X."/>
            <person name="Zhu X."/>
            <person name="Wang Z.W."/>
            <person name="Zhao X."/>
            <person name="Zhong W.Y."/>
            <person name="Chen H."/>
            <person name="Yin W.L."/>
            <person name="Huang T."/>
            <person name="Niu S.C."/>
            <person name="Liu Z.J."/>
        </authorList>
    </citation>
    <scope>NUCLEOTIDE SEQUENCE [LARGE SCALE GENOMIC DNA]</scope>
    <source>
        <strain evidence="3">Lindl</strain>
    </source>
</reference>
<dbReference type="EMBL" id="JAGFBR010000017">
    <property type="protein sequence ID" value="KAH0452489.1"/>
    <property type="molecule type" value="Genomic_DNA"/>
</dbReference>
<evidence type="ECO:0000313" key="3">
    <source>
        <dbReference type="EMBL" id="KAH0452489.1"/>
    </source>
</evidence>
<keyword evidence="2" id="KW-0472">Membrane</keyword>
<protein>
    <submittedName>
        <fullName evidence="3">Uncharacterized protein</fullName>
    </submittedName>
</protein>
<comment type="caution">
    <text evidence="3">The sequence shown here is derived from an EMBL/GenBank/DDBJ whole genome shotgun (WGS) entry which is preliminary data.</text>
</comment>
<gene>
    <name evidence="3" type="ORF">IEQ34_019788</name>
</gene>
<keyword evidence="2" id="KW-0812">Transmembrane</keyword>
<evidence type="ECO:0000256" key="1">
    <source>
        <dbReference type="SAM" id="MobiDB-lite"/>
    </source>
</evidence>
<organism evidence="3 4">
    <name type="scientific">Dendrobium chrysotoxum</name>
    <name type="common">Orchid</name>
    <dbReference type="NCBI Taxonomy" id="161865"/>
    <lineage>
        <taxon>Eukaryota</taxon>
        <taxon>Viridiplantae</taxon>
        <taxon>Streptophyta</taxon>
        <taxon>Embryophyta</taxon>
        <taxon>Tracheophyta</taxon>
        <taxon>Spermatophyta</taxon>
        <taxon>Magnoliopsida</taxon>
        <taxon>Liliopsida</taxon>
        <taxon>Asparagales</taxon>
        <taxon>Orchidaceae</taxon>
        <taxon>Epidendroideae</taxon>
        <taxon>Malaxideae</taxon>
        <taxon>Dendrobiinae</taxon>
        <taxon>Dendrobium</taxon>
    </lineage>
</organism>
<dbReference type="AlphaFoldDB" id="A0AAV7FSE7"/>